<gene>
    <name evidence="1" type="ORF">F8O01_04480</name>
</gene>
<dbReference type="Pfam" id="PF00702">
    <property type="entry name" value="Hydrolase"/>
    <property type="match status" value="1"/>
</dbReference>
<dbReference type="Gene3D" id="3.40.50.1000">
    <property type="entry name" value="HAD superfamily/HAD-like"/>
    <property type="match status" value="1"/>
</dbReference>
<dbReference type="InterPro" id="IPR036412">
    <property type="entry name" value="HAD-like_sf"/>
</dbReference>
<sequence>MDGTIVDTEPHWQAAQRALLIDHGIAPFDAEGEAALVGASLQTAARIFREAGVPLDEDAWIAHVTTDVLARVRAELTWRPGARELLVELRDAGVPSALVTNSFREMAEVVLAAIGVDWLDAVVTGDDVAEGKPDPGPYLRAAELLGVRPGDCIAIEDSVPGLASARRAGAVTLGVPHGMALDEGHADALATSLTEIDLEGLRALYTRVRTERDAVTETRR</sequence>
<accession>A0A7J5BZV6</accession>
<dbReference type="PANTHER" id="PTHR18901">
    <property type="entry name" value="2-DEOXYGLUCOSE-6-PHOSPHATE PHOSPHATASE 2"/>
    <property type="match status" value="1"/>
</dbReference>
<dbReference type="SUPFAM" id="SSF56784">
    <property type="entry name" value="HAD-like"/>
    <property type="match status" value="1"/>
</dbReference>
<comment type="caution">
    <text evidence="1">The sequence shown here is derived from an EMBL/GenBank/DDBJ whole genome shotgun (WGS) entry which is preliminary data.</text>
</comment>
<proteinExistence type="predicted"/>
<dbReference type="Proteomes" id="UP000467240">
    <property type="component" value="Unassembled WGS sequence"/>
</dbReference>
<dbReference type="EMBL" id="WBJZ01000004">
    <property type="protein sequence ID" value="KAB1660182.1"/>
    <property type="molecule type" value="Genomic_DNA"/>
</dbReference>
<dbReference type="Gene3D" id="1.10.150.240">
    <property type="entry name" value="Putative phosphatase, domain 2"/>
    <property type="match status" value="1"/>
</dbReference>
<evidence type="ECO:0000313" key="2">
    <source>
        <dbReference type="Proteomes" id="UP000467240"/>
    </source>
</evidence>
<protein>
    <submittedName>
        <fullName evidence="1">HAD family phosphatase</fullName>
    </submittedName>
</protein>
<dbReference type="NCBIfam" id="TIGR01509">
    <property type="entry name" value="HAD-SF-IA-v3"/>
    <property type="match status" value="1"/>
</dbReference>
<name>A0A7J5BZV6_9MICO</name>
<dbReference type="PANTHER" id="PTHR18901:SF38">
    <property type="entry name" value="PSEUDOURIDINE-5'-PHOSPHATASE"/>
    <property type="match status" value="1"/>
</dbReference>
<dbReference type="CDD" id="cd07505">
    <property type="entry name" value="HAD_BPGM-like"/>
    <property type="match status" value="1"/>
</dbReference>
<reference evidence="1 2" key="1">
    <citation type="submission" date="2019-09" db="EMBL/GenBank/DDBJ databases">
        <title>Phylogeny of genus Pseudoclavibacter and closely related genus.</title>
        <authorList>
            <person name="Li Y."/>
        </authorList>
    </citation>
    <scope>NUCLEOTIDE SEQUENCE [LARGE SCALE GENOMIC DNA]</scope>
    <source>
        <strain evidence="1 2">DSM 23821</strain>
    </source>
</reference>
<dbReference type="PRINTS" id="PR00413">
    <property type="entry name" value="HADHALOGNASE"/>
</dbReference>
<organism evidence="1 2">
    <name type="scientific">Pseudoclavibacter chungangensis</name>
    <dbReference type="NCBI Taxonomy" id="587635"/>
    <lineage>
        <taxon>Bacteria</taxon>
        <taxon>Bacillati</taxon>
        <taxon>Actinomycetota</taxon>
        <taxon>Actinomycetes</taxon>
        <taxon>Micrococcales</taxon>
        <taxon>Microbacteriaceae</taxon>
        <taxon>Pseudoclavibacter</taxon>
    </lineage>
</organism>
<dbReference type="AlphaFoldDB" id="A0A7J5BZV6"/>
<dbReference type="InterPro" id="IPR023214">
    <property type="entry name" value="HAD_sf"/>
</dbReference>
<dbReference type="InterPro" id="IPR006439">
    <property type="entry name" value="HAD-SF_hydro_IA"/>
</dbReference>
<dbReference type="InterPro" id="IPR023198">
    <property type="entry name" value="PGP-like_dom2"/>
</dbReference>
<keyword evidence="2" id="KW-1185">Reference proteome</keyword>
<evidence type="ECO:0000313" key="1">
    <source>
        <dbReference type="EMBL" id="KAB1660182.1"/>
    </source>
</evidence>
<dbReference type="OrthoDB" id="9797743at2"/>